<evidence type="ECO:0000313" key="2">
    <source>
        <dbReference type="EMBL" id="VAW95808.1"/>
    </source>
</evidence>
<accession>A0A3B0ZQQ2</accession>
<comment type="similarity">
    <text evidence="1">Belongs to the UPF0166 family.</text>
</comment>
<evidence type="ECO:0000256" key="1">
    <source>
        <dbReference type="ARBA" id="ARBA00010554"/>
    </source>
</evidence>
<dbReference type="EMBL" id="UOFS01000024">
    <property type="protein sequence ID" value="VAW95808.1"/>
    <property type="molecule type" value="Genomic_DNA"/>
</dbReference>
<dbReference type="InterPro" id="IPR011322">
    <property type="entry name" value="N-reg_PII-like_a/b"/>
</dbReference>
<dbReference type="AlphaFoldDB" id="A0A3B0ZQQ2"/>
<dbReference type="InterPro" id="IPR015867">
    <property type="entry name" value="N-reg_PII/ATP_PRibTrfase_C"/>
</dbReference>
<dbReference type="PANTHER" id="PTHR35983">
    <property type="entry name" value="UPF0166 PROTEIN TM_0021"/>
    <property type="match status" value="1"/>
</dbReference>
<dbReference type="SUPFAM" id="SSF54913">
    <property type="entry name" value="GlnB-like"/>
    <property type="match status" value="1"/>
</dbReference>
<dbReference type="Gene3D" id="3.30.70.120">
    <property type="match status" value="1"/>
</dbReference>
<dbReference type="Pfam" id="PF02641">
    <property type="entry name" value="DUF190"/>
    <property type="match status" value="1"/>
</dbReference>
<organism evidence="2">
    <name type="scientific">hydrothermal vent metagenome</name>
    <dbReference type="NCBI Taxonomy" id="652676"/>
    <lineage>
        <taxon>unclassified sequences</taxon>
        <taxon>metagenomes</taxon>
        <taxon>ecological metagenomes</taxon>
    </lineage>
</organism>
<protein>
    <submittedName>
        <fullName evidence="2">Uncharacterized protein</fullName>
    </submittedName>
</protein>
<name>A0A3B0ZQQ2_9ZZZZ</name>
<gene>
    <name evidence="2" type="ORF">MNBD_GAMMA22-1873</name>
</gene>
<proteinExistence type="inferred from homology"/>
<sequence>MTMDKVSVVRIYITEGEKQLDKLLKILRDFEHLRGVTIFRGISGFGESGVIHKSTFIDVLGELPLVIEFFDNPDKVEDIIKHIHADIKPGHLLTWSAKIST</sequence>
<reference evidence="2" key="1">
    <citation type="submission" date="2018-06" db="EMBL/GenBank/DDBJ databases">
        <authorList>
            <person name="Zhirakovskaya E."/>
        </authorList>
    </citation>
    <scope>NUCLEOTIDE SEQUENCE</scope>
</reference>
<dbReference type="InterPro" id="IPR003793">
    <property type="entry name" value="UPF0166"/>
</dbReference>
<dbReference type="PANTHER" id="PTHR35983:SF1">
    <property type="entry name" value="UPF0166 PROTEIN TM_0021"/>
    <property type="match status" value="1"/>
</dbReference>